<evidence type="ECO:0000256" key="1">
    <source>
        <dbReference type="SAM" id="MobiDB-lite"/>
    </source>
</evidence>
<evidence type="ECO:0000313" key="5">
    <source>
        <dbReference type="Proteomes" id="UP000239406"/>
    </source>
</evidence>
<dbReference type="Pfam" id="PF10881">
    <property type="entry name" value="DUF2726"/>
    <property type="match status" value="1"/>
</dbReference>
<gene>
    <name evidence="3" type="ORF">C1702_11365</name>
    <name evidence="4" type="ORF">EV676_102578</name>
</gene>
<accession>A0A2S5T3G0</accession>
<evidence type="ECO:0000313" key="4">
    <source>
        <dbReference type="EMBL" id="TCP09065.1"/>
    </source>
</evidence>
<proteinExistence type="predicted"/>
<reference evidence="3 5" key="1">
    <citation type="submission" date="2018-02" db="EMBL/GenBank/DDBJ databases">
        <title>Reclassifiation of [Polyangium] brachysporum DSM 7029 as Guopingzhaonella breviflexa gen. nov., sp. nov., a member of the family Comamonadaceae.</title>
        <authorList>
            <person name="Tang B."/>
        </authorList>
    </citation>
    <scope>NUCLEOTIDE SEQUENCE [LARGE SCALE GENOMIC DNA]</scope>
    <source>
        <strain evidence="3 5">DSM 15344</strain>
    </source>
</reference>
<feature type="compositionally biased region" description="Pro residues" evidence="1">
    <location>
        <begin position="228"/>
        <end position="238"/>
    </location>
</feature>
<evidence type="ECO:0000259" key="2">
    <source>
        <dbReference type="Pfam" id="PF10881"/>
    </source>
</evidence>
<dbReference type="InterPro" id="IPR024402">
    <property type="entry name" value="DUF2726"/>
</dbReference>
<evidence type="ECO:0000313" key="6">
    <source>
        <dbReference type="Proteomes" id="UP000294772"/>
    </source>
</evidence>
<feature type="domain" description="DUF2726" evidence="2">
    <location>
        <begin position="54"/>
        <end position="166"/>
    </location>
</feature>
<feature type="region of interest" description="Disordered" evidence="1">
    <location>
        <begin position="178"/>
        <end position="238"/>
    </location>
</feature>
<dbReference type="Proteomes" id="UP000239406">
    <property type="component" value="Unassembled WGS sequence"/>
</dbReference>
<keyword evidence="5" id="KW-1185">Reference proteome</keyword>
<comment type="caution">
    <text evidence="3">The sequence shown here is derived from an EMBL/GenBank/DDBJ whole genome shotgun (WGS) entry which is preliminary data.</text>
</comment>
<dbReference type="EMBL" id="PSNY01000011">
    <property type="protein sequence ID" value="PPE69531.1"/>
    <property type="molecule type" value="Genomic_DNA"/>
</dbReference>
<protein>
    <submittedName>
        <fullName evidence="4">Uncharacterized protein DUF2726</fullName>
    </submittedName>
</protein>
<evidence type="ECO:0000313" key="3">
    <source>
        <dbReference type="EMBL" id="PPE69531.1"/>
    </source>
</evidence>
<organism evidence="3 5">
    <name type="scientific">Caldimonas thermodepolymerans</name>
    <dbReference type="NCBI Taxonomy" id="215580"/>
    <lineage>
        <taxon>Bacteria</taxon>
        <taxon>Pseudomonadati</taxon>
        <taxon>Pseudomonadota</taxon>
        <taxon>Betaproteobacteria</taxon>
        <taxon>Burkholderiales</taxon>
        <taxon>Sphaerotilaceae</taxon>
        <taxon>Caldimonas</taxon>
    </lineage>
</organism>
<dbReference type="OrthoDB" id="8909853at2"/>
<dbReference type="EMBL" id="SLXF01000002">
    <property type="protein sequence ID" value="TCP09065.1"/>
    <property type="molecule type" value="Genomic_DNA"/>
</dbReference>
<name>A0A2S5T3G0_9BURK</name>
<reference evidence="4 6" key="2">
    <citation type="submission" date="2019-03" db="EMBL/GenBank/DDBJ databases">
        <title>Genomic Encyclopedia of Type Strains, Phase IV (KMG-IV): sequencing the most valuable type-strain genomes for metagenomic binning, comparative biology and taxonomic classification.</title>
        <authorList>
            <person name="Goeker M."/>
        </authorList>
    </citation>
    <scope>NUCLEOTIDE SEQUENCE [LARGE SCALE GENOMIC DNA]</scope>
    <source>
        <strain evidence="4 6">DSM 15264</strain>
    </source>
</reference>
<dbReference type="Proteomes" id="UP000294772">
    <property type="component" value="Unassembled WGS sequence"/>
</dbReference>
<sequence length="238" mass="26783">MEPVFILLALAVLVVALCWWWLRRSAATPNAHPGKRSLEHLDTLMAWTPEPTRILTSTERQAYMVLRRALPDHVIFAQVPLARFLKVPTRHSYSEWVRRVGQLCADFVVCDNASQVIAVVEVRAPEGQEKERTLRRQARMDRVLQAAGLPLHVWRENQIPSATAARLALLEHMAEDAQDTGLDDTRPEAANGASRVDSNFPIINGVRERREEPPPSTWFDDLDSGPMPLGPAPTSRPH</sequence>
<dbReference type="AlphaFoldDB" id="A0A2S5T3G0"/>
<dbReference type="RefSeq" id="WP_104357825.1">
    <property type="nucleotide sequence ID" value="NZ_CALFFA010000017.1"/>
</dbReference>